<dbReference type="EMBL" id="JXTB01000050">
    <property type="protein sequence ID" value="PON70413.1"/>
    <property type="molecule type" value="Genomic_DNA"/>
</dbReference>
<sequence length="112" mass="12271">MESIAHCSATLTSLFSFSSTAKLPASTSLSSLPLAHHRAMSWRDVICASQTLADVSGLKPDEPKENKLWGCRLEESVTDAVERFTESISFDKALYKHDIMGSRAHASMLAKQ</sequence>
<dbReference type="PANTHER" id="PTHR43814:SF1">
    <property type="entry name" value="ARGININOSUCCINATE LYASE"/>
    <property type="match status" value="1"/>
</dbReference>
<accession>A0A2P5DAV1</accession>
<organism evidence="1 2">
    <name type="scientific">Parasponia andersonii</name>
    <name type="common">Sponia andersonii</name>
    <dbReference type="NCBI Taxonomy" id="3476"/>
    <lineage>
        <taxon>Eukaryota</taxon>
        <taxon>Viridiplantae</taxon>
        <taxon>Streptophyta</taxon>
        <taxon>Embryophyta</taxon>
        <taxon>Tracheophyta</taxon>
        <taxon>Spermatophyta</taxon>
        <taxon>Magnoliopsida</taxon>
        <taxon>eudicotyledons</taxon>
        <taxon>Gunneridae</taxon>
        <taxon>Pentapetalae</taxon>
        <taxon>rosids</taxon>
        <taxon>fabids</taxon>
        <taxon>Rosales</taxon>
        <taxon>Cannabaceae</taxon>
        <taxon>Parasponia</taxon>
    </lineage>
</organism>
<name>A0A2P5DAV1_PARAD</name>
<dbReference type="SUPFAM" id="SSF48557">
    <property type="entry name" value="L-aspartase-like"/>
    <property type="match status" value="1"/>
</dbReference>
<proteinExistence type="predicted"/>
<dbReference type="STRING" id="3476.A0A2P5DAV1"/>
<keyword evidence="2" id="KW-1185">Reference proteome</keyword>
<reference evidence="2" key="1">
    <citation type="submission" date="2016-06" db="EMBL/GenBank/DDBJ databases">
        <title>Parallel loss of symbiosis genes in relatives of nitrogen-fixing non-legume Parasponia.</title>
        <authorList>
            <person name="Van Velzen R."/>
            <person name="Holmer R."/>
            <person name="Bu F."/>
            <person name="Rutten L."/>
            <person name="Van Zeijl A."/>
            <person name="Liu W."/>
            <person name="Santuari L."/>
            <person name="Cao Q."/>
            <person name="Sharma T."/>
            <person name="Shen D."/>
            <person name="Roswanjaya Y."/>
            <person name="Wardhani T."/>
            <person name="Kalhor M.S."/>
            <person name="Jansen J."/>
            <person name="Van den Hoogen J."/>
            <person name="Gungor B."/>
            <person name="Hartog M."/>
            <person name="Hontelez J."/>
            <person name="Verver J."/>
            <person name="Yang W.-C."/>
            <person name="Schijlen E."/>
            <person name="Repin R."/>
            <person name="Schilthuizen M."/>
            <person name="Schranz E."/>
            <person name="Heidstra R."/>
            <person name="Miyata K."/>
            <person name="Fedorova E."/>
            <person name="Kohlen W."/>
            <person name="Bisseling T."/>
            <person name="Smit S."/>
            <person name="Geurts R."/>
        </authorList>
    </citation>
    <scope>NUCLEOTIDE SEQUENCE [LARGE SCALE GENOMIC DNA]</scope>
    <source>
        <strain evidence="2">cv. WU1-14</strain>
    </source>
</reference>
<evidence type="ECO:0000313" key="1">
    <source>
        <dbReference type="EMBL" id="PON70413.1"/>
    </source>
</evidence>
<protein>
    <submittedName>
        <fullName evidence="1">Argininosuccinate lyase</fullName>
    </submittedName>
</protein>
<dbReference type="InterPro" id="IPR008948">
    <property type="entry name" value="L-Aspartase-like"/>
</dbReference>
<dbReference type="Proteomes" id="UP000237105">
    <property type="component" value="Unassembled WGS sequence"/>
</dbReference>
<dbReference type="AlphaFoldDB" id="A0A2P5DAV1"/>
<dbReference type="GO" id="GO:0005829">
    <property type="term" value="C:cytosol"/>
    <property type="evidence" value="ECO:0007669"/>
    <property type="project" value="TreeGrafter"/>
</dbReference>
<gene>
    <name evidence="1" type="ORF">PanWU01x14_080820</name>
</gene>
<evidence type="ECO:0000313" key="2">
    <source>
        <dbReference type="Proteomes" id="UP000237105"/>
    </source>
</evidence>
<dbReference type="PANTHER" id="PTHR43814">
    <property type="entry name" value="ARGININOSUCCINATE LYASE"/>
    <property type="match status" value="1"/>
</dbReference>
<dbReference type="InterPro" id="IPR024083">
    <property type="entry name" value="Fumarase/histidase_N"/>
</dbReference>
<comment type="caution">
    <text evidence="1">The sequence shown here is derived from an EMBL/GenBank/DDBJ whole genome shotgun (WGS) entry which is preliminary data.</text>
</comment>
<dbReference type="InterPro" id="IPR009049">
    <property type="entry name" value="Argininosuccinate_lyase"/>
</dbReference>
<dbReference type="GO" id="GO:0042450">
    <property type="term" value="P:L-arginine biosynthetic process via ornithine"/>
    <property type="evidence" value="ECO:0007669"/>
    <property type="project" value="InterPro"/>
</dbReference>
<dbReference type="OrthoDB" id="1809790at2759"/>
<dbReference type="GO" id="GO:0004056">
    <property type="term" value="F:argininosuccinate lyase activity"/>
    <property type="evidence" value="ECO:0007669"/>
    <property type="project" value="InterPro"/>
</dbReference>
<dbReference type="Gene3D" id="1.10.275.10">
    <property type="entry name" value="Fumarase/aspartase (N-terminal domain)"/>
    <property type="match status" value="1"/>
</dbReference>
<keyword evidence="1" id="KW-0456">Lyase</keyword>
<feature type="non-terminal residue" evidence="1">
    <location>
        <position position="112"/>
    </location>
</feature>